<dbReference type="EMBL" id="BAAASE010000005">
    <property type="protein sequence ID" value="GAA2405635.1"/>
    <property type="molecule type" value="Genomic_DNA"/>
</dbReference>
<dbReference type="InterPro" id="IPR000600">
    <property type="entry name" value="ROK"/>
</dbReference>
<proteinExistence type="inferred from homology"/>
<accession>A0ABN3II99</accession>
<evidence type="ECO:0000256" key="1">
    <source>
        <dbReference type="ARBA" id="ARBA00006479"/>
    </source>
</evidence>
<organism evidence="3 4">
    <name type="scientific">Streptomyces coeruleofuscus</name>
    <dbReference type="NCBI Taxonomy" id="66879"/>
    <lineage>
        <taxon>Bacteria</taxon>
        <taxon>Bacillati</taxon>
        <taxon>Actinomycetota</taxon>
        <taxon>Actinomycetes</taxon>
        <taxon>Kitasatosporales</taxon>
        <taxon>Streptomycetaceae</taxon>
        <taxon>Streptomyces</taxon>
    </lineage>
</organism>
<keyword evidence="4" id="KW-1185">Reference proteome</keyword>
<reference evidence="3 4" key="1">
    <citation type="journal article" date="2019" name="Int. J. Syst. Evol. Microbiol.">
        <title>The Global Catalogue of Microorganisms (GCM) 10K type strain sequencing project: providing services to taxonomists for standard genome sequencing and annotation.</title>
        <authorList>
            <consortium name="The Broad Institute Genomics Platform"/>
            <consortium name="The Broad Institute Genome Sequencing Center for Infectious Disease"/>
            <person name="Wu L."/>
            <person name="Ma J."/>
        </authorList>
    </citation>
    <scope>NUCLEOTIDE SEQUENCE [LARGE SCALE GENOMIC DNA]</scope>
    <source>
        <strain evidence="3 4">JCM 4358</strain>
    </source>
</reference>
<comment type="similarity">
    <text evidence="1">Belongs to the ROK (NagC/XylR) family.</text>
</comment>
<sequence>MAHGARYGHHVTNPTSRDYNKASVLDVVLSHAPLTRNQLIELTGLSKATVSRAVEELRADGFVVDGGVDEITGRGRRSTYLDLPGTTGHVAGVSFGARTTGVLVTDLRGREIQHVTVPTADHHEVQDAARWLVDLIGQAARSAQGPLRQIVAAVPGRVRGGTEIFGPAESMKIFAGTGLQRAVEALVDAPVLLDSDANASLLGILTDDATIRNAALFSVSTILNFASCTDHELARGSTPAFGDIGVLSSGVDDENLDDLLSTRGLLRFARKRGLDLERIEDLWLQPHAEAPHAEVLEAVTTAIVTAVSVVAVTLDPESVYFVGRLRPLVDVVLPQVRERLDQSLPAVPEIRTGPHQIGLSTAQGAVYACLAIAQERLRDAVLGARHQNRLTERSAPAF</sequence>
<dbReference type="Pfam" id="PF12802">
    <property type="entry name" value="MarR_2"/>
    <property type="match status" value="1"/>
</dbReference>
<dbReference type="SUPFAM" id="SSF53067">
    <property type="entry name" value="Actin-like ATPase domain"/>
    <property type="match status" value="1"/>
</dbReference>
<evidence type="ECO:0000259" key="2">
    <source>
        <dbReference type="Pfam" id="PF12802"/>
    </source>
</evidence>
<dbReference type="Gene3D" id="1.10.10.10">
    <property type="entry name" value="Winged helix-like DNA-binding domain superfamily/Winged helix DNA-binding domain"/>
    <property type="match status" value="1"/>
</dbReference>
<dbReference type="InterPro" id="IPR036390">
    <property type="entry name" value="WH_DNA-bd_sf"/>
</dbReference>
<dbReference type="InterPro" id="IPR043129">
    <property type="entry name" value="ATPase_NBD"/>
</dbReference>
<evidence type="ECO:0000313" key="4">
    <source>
        <dbReference type="Proteomes" id="UP001499986"/>
    </source>
</evidence>
<feature type="domain" description="HTH marR-type" evidence="2">
    <location>
        <begin position="21"/>
        <end position="64"/>
    </location>
</feature>
<dbReference type="InterPro" id="IPR036388">
    <property type="entry name" value="WH-like_DNA-bd_sf"/>
</dbReference>
<gene>
    <name evidence="3" type="ORF">GCM10010255_45590</name>
</gene>
<comment type="caution">
    <text evidence="3">The sequence shown here is derived from an EMBL/GenBank/DDBJ whole genome shotgun (WGS) entry which is preliminary data.</text>
</comment>
<dbReference type="PANTHER" id="PTHR18964">
    <property type="entry name" value="ROK (REPRESSOR, ORF, KINASE) FAMILY"/>
    <property type="match status" value="1"/>
</dbReference>
<name>A0ABN3II99_9ACTN</name>
<dbReference type="Gene3D" id="3.30.420.40">
    <property type="match status" value="2"/>
</dbReference>
<dbReference type="InterPro" id="IPR000835">
    <property type="entry name" value="HTH_MarR-typ"/>
</dbReference>
<dbReference type="SUPFAM" id="SSF46785">
    <property type="entry name" value="Winged helix' DNA-binding domain"/>
    <property type="match status" value="1"/>
</dbReference>
<dbReference type="PANTHER" id="PTHR18964:SF149">
    <property type="entry name" value="BIFUNCTIONAL UDP-N-ACETYLGLUCOSAMINE 2-EPIMERASE_N-ACETYLMANNOSAMINE KINASE"/>
    <property type="match status" value="1"/>
</dbReference>
<protein>
    <recommendedName>
        <fullName evidence="2">HTH marR-type domain-containing protein</fullName>
    </recommendedName>
</protein>
<dbReference type="Pfam" id="PF00480">
    <property type="entry name" value="ROK"/>
    <property type="match status" value="1"/>
</dbReference>
<evidence type="ECO:0000313" key="3">
    <source>
        <dbReference type="EMBL" id="GAA2405635.1"/>
    </source>
</evidence>
<dbReference type="Proteomes" id="UP001499986">
    <property type="component" value="Unassembled WGS sequence"/>
</dbReference>